<evidence type="ECO:0000256" key="1">
    <source>
        <dbReference type="SAM" id="MobiDB-lite"/>
    </source>
</evidence>
<accession>A0A0J1AUR4</accession>
<name>A0A0J1AUR4_9TREE</name>
<dbReference type="GeneID" id="28985039"/>
<dbReference type="RefSeq" id="XP_018275510.1">
    <property type="nucleotide sequence ID" value="XM_018424436.1"/>
</dbReference>
<protein>
    <submittedName>
        <fullName evidence="2">Uncharacterized protein</fullName>
    </submittedName>
</protein>
<gene>
    <name evidence="2" type="ORF">CC85DRAFT_288940</name>
</gene>
<reference evidence="2 3" key="1">
    <citation type="submission" date="2015-03" db="EMBL/GenBank/DDBJ databases">
        <title>Genomics and transcriptomics of the oil-accumulating basidiomycete yeast T. oleaginosus allow insights into substrate utilization and the diverse evolutionary trajectories of mating systems in fungi.</title>
        <authorList>
            <consortium name="DOE Joint Genome Institute"/>
            <person name="Kourist R."/>
            <person name="Kracht O."/>
            <person name="Bracharz F."/>
            <person name="Lipzen A."/>
            <person name="Nolan M."/>
            <person name="Ohm R."/>
            <person name="Grigoriev I."/>
            <person name="Sun S."/>
            <person name="Heitman J."/>
            <person name="Bruck T."/>
            <person name="Nowrousian M."/>
        </authorList>
    </citation>
    <scope>NUCLEOTIDE SEQUENCE [LARGE SCALE GENOMIC DNA]</scope>
    <source>
        <strain evidence="2 3">IBC0246</strain>
    </source>
</reference>
<sequence length="55" mass="6082">MVMRSSLARWTKTRRPSIPCMTGRPQRPHMPSNIPLGHSLFAIAIDPCPIAVATL</sequence>
<evidence type="ECO:0000313" key="2">
    <source>
        <dbReference type="EMBL" id="KLT39019.1"/>
    </source>
</evidence>
<feature type="region of interest" description="Disordered" evidence="1">
    <location>
        <begin position="1"/>
        <end position="31"/>
    </location>
</feature>
<organism evidence="2 3">
    <name type="scientific">Cutaneotrichosporon oleaginosum</name>
    <dbReference type="NCBI Taxonomy" id="879819"/>
    <lineage>
        <taxon>Eukaryota</taxon>
        <taxon>Fungi</taxon>
        <taxon>Dikarya</taxon>
        <taxon>Basidiomycota</taxon>
        <taxon>Agaricomycotina</taxon>
        <taxon>Tremellomycetes</taxon>
        <taxon>Trichosporonales</taxon>
        <taxon>Trichosporonaceae</taxon>
        <taxon>Cutaneotrichosporon</taxon>
    </lineage>
</organism>
<evidence type="ECO:0000313" key="3">
    <source>
        <dbReference type="Proteomes" id="UP000053611"/>
    </source>
</evidence>
<proteinExistence type="predicted"/>
<keyword evidence="3" id="KW-1185">Reference proteome</keyword>
<dbReference type="EMBL" id="KQ087273">
    <property type="protein sequence ID" value="KLT39019.1"/>
    <property type="molecule type" value="Genomic_DNA"/>
</dbReference>
<dbReference type="AlphaFoldDB" id="A0A0J1AUR4"/>
<dbReference type="Proteomes" id="UP000053611">
    <property type="component" value="Unassembled WGS sequence"/>
</dbReference>